<evidence type="ECO:0000313" key="2">
    <source>
        <dbReference type="Proteomes" id="UP000887565"/>
    </source>
</evidence>
<dbReference type="AlphaFoldDB" id="A0A915KK06"/>
<accession>A0A915KK06</accession>
<feature type="signal peptide" evidence="1">
    <location>
        <begin position="1"/>
        <end position="23"/>
    </location>
</feature>
<dbReference type="Proteomes" id="UP000887565">
    <property type="component" value="Unplaced"/>
</dbReference>
<name>A0A915KK06_ROMCU</name>
<reference evidence="3" key="1">
    <citation type="submission" date="2022-11" db="UniProtKB">
        <authorList>
            <consortium name="WormBaseParasite"/>
        </authorList>
    </citation>
    <scope>IDENTIFICATION</scope>
</reference>
<protein>
    <submittedName>
        <fullName evidence="3">Secreted protein</fullName>
    </submittedName>
</protein>
<keyword evidence="2" id="KW-1185">Reference proteome</keyword>
<keyword evidence="1" id="KW-0732">Signal</keyword>
<feature type="chain" id="PRO_5036675273" evidence="1">
    <location>
        <begin position="24"/>
        <end position="105"/>
    </location>
</feature>
<organism evidence="2 3">
    <name type="scientific">Romanomermis culicivorax</name>
    <name type="common">Nematode worm</name>
    <dbReference type="NCBI Taxonomy" id="13658"/>
    <lineage>
        <taxon>Eukaryota</taxon>
        <taxon>Metazoa</taxon>
        <taxon>Ecdysozoa</taxon>
        <taxon>Nematoda</taxon>
        <taxon>Enoplea</taxon>
        <taxon>Dorylaimia</taxon>
        <taxon>Mermithida</taxon>
        <taxon>Mermithoidea</taxon>
        <taxon>Mermithidae</taxon>
        <taxon>Romanomermis</taxon>
    </lineage>
</organism>
<proteinExistence type="predicted"/>
<sequence>MPLYSLTTNTLAVVFMWAAGSNCPPYIIPLSTKSTTPSTNDTKFPTRIIAERTFYRRQESRRLASFPCHCAASDYSLQFRKIDYAIPAPKVTNPASRISVKRCQK</sequence>
<dbReference type="WBParaSite" id="nRc.2.0.1.t38346-RA">
    <property type="protein sequence ID" value="nRc.2.0.1.t38346-RA"/>
    <property type="gene ID" value="nRc.2.0.1.g38346"/>
</dbReference>
<evidence type="ECO:0000256" key="1">
    <source>
        <dbReference type="SAM" id="SignalP"/>
    </source>
</evidence>
<evidence type="ECO:0000313" key="3">
    <source>
        <dbReference type="WBParaSite" id="nRc.2.0.1.t38346-RA"/>
    </source>
</evidence>